<evidence type="ECO:0000313" key="2">
    <source>
        <dbReference type="WBParaSite" id="maker-uti_cns_0047159-snap-gene-0.21-mRNA-1"/>
    </source>
</evidence>
<dbReference type="WBParaSite" id="maker-uti_cns_0047159-snap-gene-0.21-mRNA-1">
    <property type="protein sequence ID" value="maker-uti_cns_0047159-snap-gene-0.21-mRNA-1"/>
    <property type="gene ID" value="maker-uti_cns_0047159-snap-gene-0.21"/>
</dbReference>
<dbReference type="Proteomes" id="UP000095280">
    <property type="component" value="Unplaced"/>
</dbReference>
<keyword evidence="1" id="KW-1185">Reference proteome</keyword>
<reference evidence="2" key="1">
    <citation type="submission" date="2016-11" db="UniProtKB">
        <authorList>
            <consortium name="WormBaseParasite"/>
        </authorList>
    </citation>
    <scope>IDENTIFICATION</scope>
</reference>
<protein>
    <submittedName>
        <fullName evidence="2">HZS_alpha domain-containing protein</fullName>
    </submittedName>
</protein>
<evidence type="ECO:0000313" key="1">
    <source>
        <dbReference type="Proteomes" id="UP000095280"/>
    </source>
</evidence>
<accession>A0A1I8JEJ3</accession>
<dbReference type="AlphaFoldDB" id="A0A1I8JEJ3"/>
<proteinExistence type="predicted"/>
<name>A0A1I8JEJ3_9PLAT</name>
<sequence>HTIDNLYGNFAFSFARELPLHSVTITGRTDSRSTASPSTMAWRDLRGWLLVLLWATASVEAADVASPDGFAFEDGKTLLFTIRSNIGEDPQKAFVTRGNGNRPAPSPNEPLPAVYRSDLLDELPDTVRRLDKTYMVAEMRVDRAVVMRVVFDVGDYPDSLDQFNWFSPSRLIGAWPYRLDDVAKFSAFSIEGDANKERRFFIATSFDGCNGDRGFWLVSGARDPCGWGHNGWKGLAPALIYNRFKDRTLQQGAAYADQFLVYLTDTVDEFRAEFRKTFFHAERKQLLYTIKANIHKSALETFRQQQNYRAPIDDNLPIMYRSDLLDDLSRTVKDSGMTQMVMELVKDHSVVAQLVFNVTKDVDSLTLDNWFSLERLESSYPYLVDKTKFNYFSLDGDVGEQRRFYISYNYGGCHVDAGFIAISDARDSCNWANRNWRGSPPLLLYNRLQNKPFHAGVDTADRMLVYLTHEVEDRRWKFRQPFIVDGDKQILYTITPNVGKEAVDTFKHQQDYPIPSDRSLPPIYRSDLLDQMDKTVRRSGRSKMVAEMRKNNAVVARLVFDVATDTDSLTLLNWFSRDRLVAAYPYQISKKIHLNYFSVDGDTSLKRGFSVTDTGKGCDNDLGFWIVTDRKDPCNWGSQGWKGAAPVLLYNRFRTAPFRTGVDYADRFVVYLTNHVDELRPEFTKAVLF</sequence>
<organism evidence="1 2">
    <name type="scientific">Macrostomum lignano</name>
    <dbReference type="NCBI Taxonomy" id="282301"/>
    <lineage>
        <taxon>Eukaryota</taxon>
        <taxon>Metazoa</taxon>
        <taxon>Spiralia</taxon>
        <taxon>Lophotrochozoa</taxon>
        <taxon>Platyhelminthes</taxon>
        <taxon>Rhabditophora</taxon>
        <taxon>Macrostomorpha</taxon>
        <taxon>Macrostomida</taxon>
        <taxon>Macrostomidae</taxon>
        <taxon>Macrostomum</taxon>
    </lineage>
</organism>